<dbReference type="AlphaFoldDB" id="A0A8H7WCL8"/>
<keyword evidence="3" id="KW-1185">Reference proteome</keyword>
<dbReference type="Proteomes" id="UP000664132">
    <property type="component" value="Unassembled WGS sequence"/>
</dbReference>
<evidence type="ECO:0000259" key="1">
    <source>
        <dbReference type="Pfam" id="PF06985"/>
    </source>
</evidence>
<dbReference type="Pfam" id="PF06985">
    <property type="entry name" value="HET"/>
    <property type="match status" value="1"/>
</dbReference>
<reference evidence="2" key="1">
    <citation type="submission" date="2021-02" db="EMBL/GenBank/DDBJ databases">
        <title>Genome sequence Cadophora malorum strain M34.</title>
        <authorList>
            <person name="Stefanovic E."/>
            <person name="Vu D."/>
            <person name="Scully C."/>
            <person name="Dijksterhuis J."/>
            <person name="Roader J."/>
            <person name="Houbraken J."/>
        </authorList>
    </citation>
    <scope>NUCLEOTIDE SEQUENCE</scope>
    <source>
        <strain evidence="2">M34</strain>
    </source>
</reference>
<name>A0A8H7WCL8_9HELO</name>
<accession>A0A8H7WCL8</accession>
<dbReference type="PANTHER" id="PTHR33112:SF10">
    <property type="entry name" value="TOL"/>
    <property type="match status" value="1"/>
</dbReference>
<organism evidence="2 3">
    <name type="scientific">Cadophora malorum</name>
    <dbReference type="NCBI Taxonomy" id="108018"/>
    <lineage>
        <taxon>Eukaryota</taxon>
        <taxon>Fungi</taxon>
        <taxon>Dikarya</taxon>
        <taxon>Ascomycota</taxon>
        <taxon>Pezizomycotina</taxon>
        <taxon>Leotiomycetes</taxon>
        <taxon>Helotiales</taxon>
        <taxon>Ploettnerulaceae</taxon>
        <taxon>Cadophora</taxon>
    </lineage>
</organism>
<dbReference type="InterPro" id="IPR010730">
    <property type="entry name" value="HET"/>
</dbReference>
<proteinExistence type="predicted"/>
<dbReference type="EMBL" id="JAFJYH010000050">
    <property type="protein sequence ID" value="KAG4422383.1"/>
    <property type="molecule type" value="Genomic_DNA"/>
</dbReference>
<evidence type="ECO:0000313" key="2">
    <source>
        <dbReference type="EMBL" id="KAG4422383.1"/>
    </source>
</evidence>
<feature type="domain" description="Heterokaryon incompatibility" evidence="1">
    <location>
        <begin position="58"/>
        <end position="208"/>
    </location>
</feature>
<gene>
    <name evidence="2" type="ORF">IFR04_004535</name>
</gene>
<evidence type="ECO:0000313" key="3">
    <source>
        <dbReference type="Proteomes" id="UP000664132"/>
    </source>
</evidence>
<sequence>MKGWLDRCLQNHKSCAKDTGQFRPSRLLDLAADLGGKDIRLIDSELHLPKNRGRQNHYATLSYCWGPPGLNARTTKENIEERRRRIPFNNLPRTVRDAVQVTRELGIRYLWVDALCIIQEDAEDWAKESAVMGRIYRKSLCTLAAALGTDCNSGLFTRREAAELVASRMLFLEGGNSDRGMILQPNLDHWYSSVELATLSTRGWVMQERILAARTIFFTEEGIFWQCGDRSSSQFNEQVSTNWAFKSNPKSARQSKPRFNDLIKDWRAEAQEYSFKSTGKVTNGKISLLAASFASKKRRYFEARPWHNLIFEFTQRDLTQPNDRLRALEGIANEFAESANDVYVNNGGIWKSDMIGGMAWYRHWNHDSKHLCIAPSWSWASASGQIVSMYQRTGHVVNIAEVNWKKATMKKLGQRSISVQELHISGNVCQVKLYRRFDDGLFWAVDSGSEPPPPPVQPKKFLGIFNRQLNWDQLSGIKSADGINGNLGWSGSSSKVLKNHYEIIFDSSTENPAIGTEFLCMPLVGAGFQAPAAQVFPSGLILVPVDGARKVYRRIGWCFLWAPVPDEILREVELVII</sequence>
<dbReference type="PANTHER" id="PTHR33112">
    <property type="entry name" value="DOMAIN PROTEIN, PUTATIVE-RELATED"/>
    <property type="match status" value="1"/>
</dbReference>
<dbReference type="OrthoDB" id="3504264at2759"/>
<comment type="caution">
    <text evidence="2">The sequence shown here is derived from an EMBL/GenBank/DDBJ whole genome shotgun (WGS) entry which is preliminary data.</text>
</comment>
<protein>
    <recommendedName>
        <fullName evidence="1">Heterokaryon incompatibility domain-containing protein</fullName>
    </recommendedName>
</protein>